<accession>A0ABQ9F358</accession>
<name>A0ABQ9F358_TEGGR</name>
<organism evidence="1 2">
    <name type="scientific">Tegillarca granosa</name>
    <name type="common">Malaysian cockle</name>
    <name type="synonym">Anadara granosa</name>
    <dbReference type="NCBI Taxonomy" id="220873"/>
    <lineage>
        <taxon>Eukaryota</taxon>
        <taxon>Metazoa</taxon>
        <taxon>Spiralia</taxon>
        <taxon>Lophotrochozoa</taxon>
        <taxon>Mollusca</taxon>
        <taxon>Bivalvia</taxon>
        <taxon>Autobranchia</taxon>
        <taxon>Pteriomorphia</taxon>
        <taxon>Arcoida</taxon>
        <taxon>Arcoidea</taxon>
        <taxon>Arcidae</taxon>
        <taxon>Tegillarca</taxon>
    </lineage>
</organism>
<evidence type="ECO:0000313" key="2">
    <source>
        <dbReference type="Proteomes" id="UP001217089"/>
    </source>
</evidence>
<dbReference type="PANTHER" id="PTHR33361">
    <property type="entry name" value="GLR0591 PROTEIN"/>
    <property type="match status" value="1"/>
</dbReference>
<dbReference type="InterPro" id="IPR010281">
    <property type="entry name" value="DUF885"/>
</dbReference>
<dbReference type="Pfam" id="PF05960">
    <property type="entry name" value="DUF885"/>
    <property type="match status" value="1"/>
</dbReference>
<dbReference type="EMBL" id="JARBDR010000640">
    <property type="protein sequence ID" value="KAJ8310600.1"/>
    <property type="molecule type" value="Genomic_DNA"/>
</dbReference>
<evidence type="ECO:0008006" key="3">
    <source>
        <dbReference type="Google" id="ProtNLM"/>
    </source>
</evidence>
<proteinExistence type="predicted"/>
<dbReference type="PANTHER" id="PTHR33361:SF2">
    <property type="entry name" value="DUF885 DOMAIN-CONTAINING PROTEIN"/>
    <property type="match status" value="1"/>
</dbReference>
<comment type="caution">
    <text evidence="1">The sequence shown here is derived from an EMBL/GenBank/DDBJ whole genome shotgun (WGS) entry which is preliminary data.</text>
</comment>
<sequence>MEVNLLLNQRPNIGHIKYNIISVIETLCNRNEILSEYKDVVYRRIYPSLPKIFNKIPVNQCSTTALRWCPGLKFTFMALSLHEAVPGHHLQISIQNEAKIPKYRRYLEIRNYFLPPFHFPFYTAYVEGWGLYAEYLGEELGLYKDDYEMIGRYSFEMTRACRLVVDTGIHYFNWTRDKAIDYMMDYTILSRELISKDVDRYITWPGQACAYKIGELKIKEMRQKAKIKLDDVTYF</sequence>
<reference evidence="1 2" key="1">
    <citation type="submission" date="2022-12" db="EMBL/GenBank/DDBJ databases">
        <title>Chromosome-level genome of Tegillarca granosa.</title>
        <authorList>
            <person name="Kim J."/>
        </authorList>
    </citation>
    <scope>NUCLEOTIDE SEQUENCE [LARGE SCALE GENOMIC DNA]</scope>
    <source>
        <strain evidence="1">Teg-2019</strain>
        <tissue evidence="1">Adductor muscle</tissue>
    </source>
</reference>
<gene>
    <name evidence="1" type="ORF">KUTeg_012465</name>
</gene>
<dbReference type="Proteomes" id="UP001217089">
    <property type="component" value="Unassembled WGS sequence"/>
</dbReference>
<keyword evidence="2" id="KW-1185">Reference proteome</keyword>
<protein>
    <recommendedName>
        <fullName evidence="3">DUF885 domain-containing protein</fullName>
    </recommendedName>
</protein>
<evidence type="ECO:0000313" key="1">
    <source>
        <dbReference type="EMBL" id="KAJ8310600.1"/>
    </source>
</evidence>